<dbReference type="GO" id="GO:0003677">
    <property type="term" value="F:DNA binding"/>
    <property type="evidence" value="ECO:0007669"/>
    <property type="project" value="InterPro"/>
</dbReference>
<name>A0A4Y1WRZ2_9BACT</name>
<dbReference type="AlphaFoldDB" id="A0A4Y1WRZ2"/>
<dbReference type="CDD" id="cd00093">
    <property type="entry name" value="HTH_XRE"/>
    <property type="match status" value="1"/>
</dbReference>
<dbReference type="PROSITE" id="PS50943">
    <property type="entry name" value="HTH_CROC1"/>
    <property type="match status" value="1"/>
</dbReference>
<protein>
    <recommendedName>
        <fullName evidence="1">HTH cro/C1-type domain-containing protein</fullName>
    </recommendedName>
</protein>
<proteinExistence type="predicted"/>
<dbReference type="Gene3D" id="1.10.260.40">
    <property type="entry name" value="lambda repressor-like DNA-binding domains"/>
    <property type="match status" value="1"/>
</dbReference>
<dbReference type="EMBL" id="AP019735">
    <property type="protein sequence ID" value="BBL03662.1"/>
    <property type="molecule type" value="Genomic_DNA"/>
</dbReference>
<gene>
    <name evidence="2" type="ORF">A5CBH24_09750</name>
</gene>
<feature type="domain" description="HTH cro/C1-type" evidence="1">
    <location>
        <begin position="20"/>
        <end position="71"/>
    </location>
</feature>
<dbReference type="SUPFAM" id="SSF47413">
    <property type="entry name" value="lambda repressor-like DNA-binding domains"/>
    <property type="match status" value="1"/>
</dbReference>
<dbReference type="RefSeq" id="WP_141412373.1">
    <property type="nucleotide sequence ID" value="NZ_AP019735.1"/>
</dbReference>
<dbReference type="SMART" id="SM00530">
    <property type="entry name" value="HTH_XRE"/>
    <property type="match status" value="1"/>
</dbReference>
<dbReference type="KEGG" id="acou:A5CBH24_09750"/>
<dbReference type="Proteomes" id="UP000318946">
    <property type="component" value="Chromosome"/>
</dbReference>
<dbReference type="GeneID" id="78341692"/>
<keyword evidence="3" id="KW-1185">Reference proteome</keyword>
<dbReference type="InterPro" id="IPR010982">
    <property type="entry name" value="Lambda_DNA-bd_dom_sf"/>
</dbReference>
<dbReference type="InterPro" id="IPR001387">
    <property type="entry name" value="Cro/C1-type_HTH"/>
</dbReference>
<sequence length="82" mass="9698">MKRKKQRRDEILLQKIVLRIKELRSIHGHTQEKLKEATGLNIPNLETGENFPNLTSIAIICRYYNISLDEFFAPMEYPPKKE</sequence>
<accession>A0A4Y1WRZ2</accession>
<evidence type="ECO:0000259" key="1">
    <source>
        <dbReference type="PROSITE" id="PS50943"/>
    </source>
</evidence>
<dbReference type="OrthoDB" id="1003589at2"/>
<evidence type="ECO:0000313" key="2">
    <source>
        <dbReference type="EMBL" id="BBL03662.1"/>
    </source>
</evidence>
<organism evidence="2 3">
    <name type="scientific">Alistipes communis</name>
    <dbReference type="NCBI Taxonomy" id="2585118"/>
    <lineage>
        <taxon>Bacteria</taxon>
        <taxon>Pseudomonadati</taxon>
        <taxon>Bacteroidota</taxon>
        <taxon>Bacteroidia</taxon>
        <taxon>Bacteroidales</taxon>
        <taxon>Rikenellaceae</taxon>
        <taxon>Alistipes</taxon>
    </lineage>
</organism>
<evidence type="ECO:0000313" key="3">
    <source>
        <dbReference type="Proteomes" id="UP000318946"/>
    </source>
</evidence>
<reference evidence="3" key="1">
    <citation type="submission" date="2019-06" db="EMBL/GenBank/DDBJ databases">
        <title>Alistipes onderdonkii subsp. vulgaris subsp. nov., Alistipes dispar sp. nov. and Alistipes communis sp. nov., isolated from human faeces, and creation of Alistipes onderdonkii subsp. onderdonkii subsp. nov.</title>
        <authorList>
            <person name="Sakamoto M."/>
            <person name="Ikeyama N."/>
            <person name="Ogata Y."/>
            <person name="Suda W."/>
            <person name="Iino T."/>
            <person name="Hattori M."/>
            <person name="Ohkuma M."/>
        </authorList>
    </citation>
    <scope>NUCLEOTIDE SEQUENCE [LARGE SCALE GENOMIC DNA]</scope>
    <source>
        <strain evidence="3">5CBH24</strain>
    </source>
</reference>